<evidence type="ECO:0000313" key="2">
    <source>
        <dbReference type="Proteomes" id="UP000051124"/>
    </source>
</evidence>
<dbReference type="Proteomes" id="UP000051124">
    <property type="component" value="Unassembled WGS sequence"/>
</dbReference>
<comment type="caution">
    <text evidence="1">The sequence shown here is derived from an EMBL/GenBank/DDBJ whole genome shotgun (WGS) entry which is preliminary data.</text>
</comment>
<organism evidence="1 2">
    <name type="scientific">candidate division TA06 bacterium DG_26</name>
    <dbReference type="NCBI Taxonomy" id="1703771"/>
    <lineage>
        <taxon>Bacteria</taxon>
        <taxon>Bacteria division TA06</taxon>
    </lineage>
</organism>
<protein>
    <submittedName>
        <fullName evidence="1">Uncharacterized protein</fullName>
    </submittedName>
</protein>
<gene>
    <name evidence="1" type="ORF">AMJ40_03240</name>
</gene>
<dbReference type="EMBL" id="LIZT01000025">
    <property type="protein sequence ID" value="KPJ50306.1"/>
    <property type="molecule type" value="Genomic_DNA"/>
</dbReference>
<proteinExistence type="predicted"/>
<dbReference type="AlphaFoldDB" id="A0A0S7WJF6"/>
<evidence type="ECO:0000313" key="1">
    <source>
        <dbReference type="EMBL" id="KPJ50306.1"/>
    </source>
</evidence>
<accession>A0A0S7WJF6</accession>
<name>A0A0S7WJF6_UNCT6</name>
<sequence>MAYATGRVKLRKSRNTGKWIPFGFVTIHDGENNLDKAVYAPKGIQFDNRERAEQYSERMIQKRIAELKRRGIVE</sequence>
<reference evidence="1 2" key="1">
    <citation type="journal article" date="2015" name="Microbiome">
        <title>Genomic resolution of linkages in carbon, nitrogen, and sulfur cycling among widespread estuary sediment bacteria.</title>
        <authorList>
            <person name="Baker B.J."/>
            <person name="Lazar C.S."/>
            <person name="Teske A.P."/>
            <person name="Dick G.J."/>
        </authorList>
    </citation>
    <scope>NUCLEOTIDE SEQUENCE [LARGE SCALE GENOMIC DNA]</scope>
    <source>
        <strain evidence="1">DG_26</strain>
    </source>
</reference>